<evidence type="ECO:0000256" key="4">
    <source>
        <dbReference type="SAM" id="MobiDB-lite"/>
    </source>
</evidence>
<feature type="compositionally biased region" description="Polar residues" evidence="4">
    <location>
        <begin position="52"/>
        <end position="66"/>
    </location>
</feature>
<dbReference type="AlphaFoldDB" id="A0A9P6IKC5"/>
<dbReference type="PANTHER" id="PTHR46042">
    <property type="entry name" value="DIPHTHINE METHYLTRANSFERASE"/>
    <property type="match status" value="1"/>
</dbReference>
<dbReference type="GO" id="GO:0061685">
    <property type="term" value="F:diphthine methylesterase activity"/>
    <property type="evidence" value="ECO:0007669"/>
    <property type="project" value="TreeGrafter"/>
</dbReference>
<evidence type="ECO:0000313" key="5">
    <source>
        <dbReference type="EMBL" id="KAF9930934.1"/>
    </source>
</evidence>
<keyword evidence="6" id="KW-1185">Reference proteome</keyword>
<evidence type="ECO:0000313" key="6">
    <source>
        <dbReference type="Proteomes" id="UP000749646"/>
    </source>
</evidence>
<name>A0A9P6IKC5_9FUNG</name>
<comment type="caution">
    <text evidence="5">The sequence shown here is derived from an EMBL/GenBank/DDBJ whole genome shotgun (WGS) entry which is preliminary data.</text>
</comment>
<keyword evidence="1" id="KW-0853">WD repeat</keyword>
<gene>
    <name evidence="5" type="ORF">BGZ65_005115</name>
</gene>
<dbReference type="GO" id="GO:0017183">
    <property type="term" value="P:protein histidyl modification to diphthamide"/>
    <property type="evidence" value="ECO:0007669"/>
    <property type="project" value="TreeGrafter"/>
</dbReference>
<dbReference type="Proteomes" id="UP000749646">
    <property type="component" value="Unassembled WGS sequence"/>
</dbReference>
<feature type="region of interest" description="Disordered" evidence="4">
    <location>
        <begin position="44"/>
        <end position="80"/>
    </location>
</feature>
<keyword evidence="2" id="KW-0677">Repeat</keyword>
<evidence type="ECO:0000256" key="3">
    <source>
        <dbReference type="ARBA" id="ARBA00043952"/>
    </source>
</evidence>
<accession>A0A9P6IKC5</accession>
<comment type="pathway">
    <text evidence="3">Protein modification.</text>
</comment>
<dbReference type="InterPro" id="IPR052415">
    <property type="entry name" value="Diphthine_MTase"/>
</dbReference>
<sequence>MGLYHPPSLGSDDTVYSADSIEFCPFQSHASLLACGTYQLVKDDTSNDTSKETASQPNVGSATITIDDSDDDDEDQMKTEKPMLRLGRLLVYEVQGTKDDSRELRNTACIETAAILDMK</sequence>
<proteinExistence type="predicted"/>
<reference evidence="5" key="1">
    <citation type="journal article" date="2020" name="Fungal Divers.">
        <title>Resolving the Mortierellaceae phylogeny through synthesis of multi-gene phylogenetics and phylogenomics.</title>
        <authorList>
            <person name="Vandepol N."/>
            <person name="Liber J."/>
            <person name="Desiro A."/>
            <person name="Na H."/>
            <person name="Kennedy M."/>
            <person name="Barry K."/>
            <person name="Grigoriev I.V."/>
            <person name="Miller A.N."/>
            <person name="O'Donnell K."/>
            <person name="Stajich J.E."/>
            <person name="Bonito G."/>
        </authorList>
    </citation>
    <scope>NUCLEOTIDE SEQUENCE</scope>
    <source>
        <strain evidence="5">MES-2147</strain>
    </source>
</reference>
<dbReference type="OrthoDB" id="1930760at2759"/>
<organism evidence="5 6">
    <name type="scientific">Modicella reniformis</name>
    <dbReference type="NCBI Taxonomy" id="1440133"/>
    <lineage>
        <taxon>Eukaryota</taxon>
        <taxon>Fungi</taxon>
        <taxon>Fungi incertae sedis</taxon>
        <taxon>Mucoromycota</taxon>
        <taxon>Mortierellomycotina</taxon>
        <taxon>Mortierellomycetes</taxon>
        <taxon>Mortierellales</taxon>
        <taxon>Mortierellaceae</taxon>
        <taxon>Modicella</taxon>
    </lineage>
</organism>
<evidence type="ECO:0000256" key="1">
    <source>
        <dbReference type="ARBA" id="ARBA00022574"/>
    </source>
</evidence>
<feature type="non-terminal residue" evidence="5">
    <location>
        <position position="1"/>
    </location>
</feature>
<dbReference type="PANTHER" id="PTHR46042:SF1">
    <property type="entry name" value="DIPHTHINE METHYLTRANSFERASE"/>
    <property type="match status" value="1"/>
</dbReference>
<protein>
    <submittedName>
        <fullName evidence="5">Uncharacterized protein</fullName>
    </submittedName>
</protein>
<dbReference type="EMBL" id="JAAAHW010010086">
    <property type="protein sequence ID" value="KAF9930934.1"/>
    <property type="molecule type" value="Genomic_DNA"/>
</dbReference>
<dbReference type="GO" id="GO:0005737">
    <property type="term" value="C:cytoplasm"/>
    <property type="evidence" value="ECO:0007669"/>
    <property type="project" value="TreeGrafter"/>
</dbReference>
<evidence type="ECO:0000256" key="2">
    <source>
        <dbReference type="ARBA" id="ARBA00022737"/>
    </source>
</evidence>